<dbReference type="InterPro" id="IPR000897">
    <property type="entry name" value="SRP54_GTPase_dom"/>
</dbReference>
<dbReference type="SMART" id="SM00382">
    <property type="entry name" value="AAA"/>
    <property type="match status" value="1"/>
</dbReference>
<feature type="binding site" evidence="9">
    <location>
        <begin position="107"/>
        <end position="114"/>
    </location>
    <ligand>
        <name>GTP</name>
        <dbReference type="ChEBI" id="CHEBI:37565"/>
    </ligand>
</feature>
<keyword evidence="5 9" id="KW-0342">GTP-binding</keyword>
<comment type="domain">
    <text evidence="9">Composed of three domains: the N-terminal N domain, which is responsible for interactions with the ribosome, the central G domain, which binds GTP, and the C-terminal M domain, which binds the RNA and the signal sequence of the RNC.</text>
</comment>
<evidence type="ECO:0000256" key="2">
    <source>
        <dbReference type="ARBA" id="ARBA00022741"/>
    </source>
</evidence>
<feature type="binding site" evidence="9">
    <location>
        <begin position="248"/>
        <end position="251"/>
    </location>
    <ligand>
        <name>GTP</name>
        <dbReference type="ChEBI" id="CHEBI:37565"/>
    </ligand>
</feature>
<evidence type="ECO:0000313" key="12">
    <source>
        <dbReference type="Proteomes" id="UP001320170"/>
    </source>
</evidence>
<dbReference type="SMART" id="SM00963">
    <property type="entry name" value="SRP54_N"/>
    <property type="match status" value="1"/>
</dbReference>
<sequence>MFETLTERLTRTFKNLRGKGRLTEDNVQHALREVRLSLLEADVALPVIKEFIDQVKQRALGQEVLTELNPDQAFIKIVHDELIHIMGDERAELNFKTQPPAVFLMAGLQGSGKTTSTAKLARYLKESENKKVMVVSVDVYRPAAIQQLKVLAEQIDVTFFPAEANEEPLAIAKKALDTAKKQYMDVLLIDTAGRLHIDTDMMNEIKSLNQELHPIETLFVVDSMTGQDAANTAKAFHEALPLTGVILTKTDGDARGGAALSVRQITGKPIKFIGSGEKIEALEPFHPERIASRILGMGDILTLIEEVERKADKQASEKLAKKLKKGKGFDLEDFKQQLLQMNNMGGIAGMMSKLPGVSQMMPQQAMNQVSDKAMAQTIAIINSMTPKERRIPKLIVGSRKKRIALGSGTQIQDVNKLLKQFEQMQKMMKKFTKPGGMQKMMRGIGGMAGLKGILPDDFK</sequence>
<evidence type="ECO:0000256" key="4">
    <source>
        <dbReference type="ARBA" id="ARBA00022884"/>
    </source>
</evidence>
<keyword evidence="2 9" id="KW-0547">Nucleotide-binding</keyword>
<dbReference type="Proteomes" id="UP001320170">
    <property type="component" value="Unassembled WGS sequence"/>
</dbReference>
<dbReference type="RefSeq" id="WP_182350625.1">
    <property type="nucleotide sequence ID" value="NZ_JAJSPM010000010.1"/>
</dbReference>
<dbReference type="InterPro" id="IPR036891">
    <property type="entry name" value="Signal_recog_part_SRP54_M_sf"/>
</dbReference>
<dbReference type="PANTHER" id="PTHR11564">
    <property type="entry name" value="SIGNAL RECOGNITION PARTICLE 54K PROTEIN SRP54"/>
    <property type="match status" value="1"/>
</dbReference>
<dbReference type="InterPro" id="IPR022941">
    <property type="entry name" value="SRP54"/>
</dbReference>
<evidence type="ECO:0000313" key="11">
    <source>
        <dbReference type="EMBL" id="MCE3533975.1"/>
    </source>
</evidence>
<comment type="catalytic activity">
    <reaction evidence="8 9">
        <text>GTP + H2O = GDP + phosphate + H(+)</text>
        <dbReference type="Rhea" id="RHEA:19669"/>
        <dbReference type="ChEBI" id="CHEBI:15377"/>
        <dbReference type="ChEBI" id="CHEBI:15378"/>
        <dbReference type="ChEBI" id="CHEBI:37565"/>
        <dbReference type="ChEBI" id="CHEBI:43474"/>
        <dbReference type="ChEBI" id="CHEBI:58189"/>
        <dbReference type="EC" id="3.6.5.4"/>
    </reaction>
</comment>
<dbReference type="EMBL" id="JAJTND010000007">
    <property type="protein sequence ID" value="MCE3533975.1"/>
    <property type="molecule type" value="Genomic_DNA"/>
</dbReference>
<keyword evidence="9" id="KW-0963">Cytoplasm</keyword>
<evidence type="ECO:0000256" key="5">
    <source>
        <dbReference type="ARBA" id="ARBA00023134"/>
    </source>
</evidence>
<gene>
    <name evidence="9 11" type="primary">ffh</name>
    <name evidence="11" type="ORF">LXO92_16525</name>
</gene>
<protein>
    <recommendedName>
        <fullName evidence="9">Signal recognition particle protein</fullName>
        <ecNumber evidence="9">3.6.5.4</ecNumber>
    </recommendedName>
    <alternativeName>
        <fullName evidence="9">Fifty-four homolog</fullName>
    </alternativeName>
</protein>
<evidence type="ECO:0000259" key="10">
    <source>
        <dbReference type="PROSITE" id="PS00300"/>
    </source>
</evidence>
<dbReference type="Pfam" id="PF02978">
    <property type="entry name" value="SRP_SPB"/>
    <property type="match status" value="1"/>
</dbReference>
<dbReference type="Gene3D" id="3.40.50.300">
    <property type="entry name" value="P-loop containing nucleotide triphosphate hydrolases"/>
    <property type="match status" value="1"/>
</dbReference>
<evidence type="ECO:0000256" key="9">
    <source>
        <dbReference type="HAMAP-Rule" id="MF_00306"/>
    </source>
</evidence>
<proteinExistence type="inferred from homology"/>
<evidence type="ECO:0000256" key="1">
    <source>
        <dbReference type="ARBA" id="ARBA00005450"/>
    </source>
</evidence>
<dbReference type="SMART" id="SM00962">
    <property type="entry name" value="SRP54"/>
    <property type="match status" value="1"/>
</dbReference>
<dbReference type="InterPro" id="IPR003593">
    <property type="entry name" value="AAA+_ATPase"/>
</dbReference>
<dbReference type="EC" id="3.6.5.4" evidence="9"/>
<dbReference type="InterPro" id="IPR042101">
    <property type="entry name" value="SRP54_N_sf"/>
</dbReference>
<evidence type="ECO:0000256" key="3">
    <source>
        <dbReference type="ARBA" id="ARBA00022801"/>
    </source>
</evidence>
<dbReference type="Pfam" id="PF02881">
    <property type="entry name" value="SRP54_N"/>
    <property type="match status" value="1"/>
</dbReference>
<dbReference type="InterPro" id="IPR004780">
    <property type="entry name" value="SRP"/>
</dbReference>
<dbReference type="CDD" id="cd18539">
    <property type="entry name" value="SRP_G"/>
    <property type="match status" value="1"/>
</dbReference>
<dbReference type="SUPFAM" id="SSF47446">
    <property type="entry name" value="Signal peptide-binding domain"/>
    <property type="match status" value="1"/>
</dbReference>
<dbReference type="Gene3D" id="1.10.260.30">
    <property type="entry name" value="Signal recognition particle, SRP54 subunit, M-domain"/>
    <property type="match status" value="1"/>
</dbReference>
<name>A0ABS8XAP4_9GAMM</name>
<keyword evidence="6 9" id="KW-0733">Signal recognition particle</keyword>
<dbReference type="InterPro" id="IPR027417">
    <property type="entry name" value="P-loop_NTPase"/>
</dbReference>
<dbReference type="Pfam" id="PF00448">
    <property type="entry name" value="SRP54"/>
    <property type="match status" value="1"/>
</dbReference>
<dbReference type="SUPFAM" id="SSF52540">
    <property type="entry name" value="P-loop containing nucleoside triphosphate hydrolases"/>
    <property type="match status" value="1"/>
</dbReference>
<keyword evidence="12" id="KW-1185">Reference proteome</keyword>
<comment type="caution">
    <text evidence="11">The sequence shown here is derived from an EMBL/GenBank/DDBJ whole genome shotgun (WGS) entry which is preliminary data.</text>
</comment>
<dbReference type="PROSITE" id="PS00300">
    <property type="entry name" value="SRP54"/>
    <property type="match status" value="1"/>
</dbReference>
<feature type="domain" description="SRP54-type proteins GTP-binding" evidence="10">
    <location>
        <begin position="269"/>
        <end position="282"/>
    </location>
</feature>
<feature type="binding site" evidence="9">
    <location>
        <begin position="190"/>
        <end position="194"/>
    </location>
    <ligand>
        <name>GTP</name>
        <dbReference type="ChEBI" id="CHEBI:37565"/>
    </ligand>
</feature>
<keyword evidence="4 9" id="KW-0694">RNA-binding</keyword>
<dbReference type="PANTHER" id="PTHR11564:SF5">
    <property type="entry name" value="SIGNAL RECOGNITION PARTICLE SUBUNIT SRP54"/>
    <property type="match status" value="1"/>
</dbReference>
<dbReference type="InterPro" id="IPR004125">
    <property type="entry name" value="Signal_recog_particle_SRP54_M"/>
</dbReference>
<dbReference type="HAMAP" id="MF_00306">
    <property type="entry name" value="SRP54"/>
    <property type="match status" value="1"/>
</dbReference>
<reference evidence="11 12" key="1">
    <citation type="journal article" date="2024" name="Pathogens">
        <title>Characterization of a Novel Species of Legionella Isolated from a Healthcare Facility: Legionella resiliens sp. nov.</title>
        <authorList>
            <person name="Cristino S."/>
            <person name="Pascale M.R."/>
            <person name="Marino F."/>
            <person name="Derelitto C."/>
            <person name="Salaris S."/>
            <person name="Orsini M."/>
            <person name="Squarzoni S."/>
            <person name="Grottola A."/>
            <person name="Girolamini L."/>
        </authorList>
    </citation>
    <scope>NUCLEOTIDE SEQUENCE [LARGE SCALE GENOMIC DNA]</scope>
    <source>
        <strain evidence="11 12">8cVS16</strain>
    </source>
</reference>
<accession>A0ABS8XAP4</accession>
<comment type="subunit">
    <text evidence="9">Part of the signal recognition particle protein translocation system, which is composed of SRP and FtsY. SRP is a ribonucleoprotein composed of Ffh and a 4.5S RNA molecule.</text>
</comment>
<dbReference type="Gene3D" id="1.20.120.140">
    <property type="entry name" value="Signal recognition particle SRP54, nucleotide-binding domain"/>
    <property type="match status" value="1"/>
</dbReference>
<keyword evidence="3 9" id="KW-0378">Hydrolase</keyword>
<organism evidence="11 12">
    <name type="scientific">Legionella resiliens</name>
    <dbReference type="NCBI Taxonomy" id="2905958"/>
    <lineage>
        <taxon>Bacteria</taxon>
        <taxon>Pseudomonadati</taxon>
        <taxon>Pseudomonadota</taxon>
        <taxon>Gammaproteobacteria</taxon>
        <taxon>Legionellales</taxon>
        <taxon>Legionellaceae</taxon>
        <taxon>Legionella</taxon>
    </lineage>
</organism>
<comment type="subcellular location">
    <subcellularLocation>
        <location evidence="9">Cytoplasm</location>
    </subcellularLocation>
    <text evidence="9">The SRP-RNC complex is targeted to the cytoplasmic membrane.</text>
</comment>
<keyword evidence="7 9" id="KW-0687">Ribonucleoprotein</keyword>
<evidence type="ECO:0000256" key="8">
    <source>
        <dbReference type="ARBA" id="ARBA00048027"/>
    </source>
</evidence>
<dbReference type="InterPro" id="IPR013822">
    <property type="entry name" value="Signal_recog_particl_SRP54_hlx"/>
</dbReference>
<comment type="similarity">
    <text evidence="1 9">Belongs to the GTP-binding SRP family. SRP54 subfamily.</text>
</comment>
<evidence type="ECO:0000256" key="7">
    <source>
        <dbReference type="ARBA" id="ARBA00023274"/>
    </source>
</evidence>
<comment type="function">
    <text evidence="9">Involved in targeting and insertion of nascent membrane proteins into the cytoplasmic membrane. Binds to the hydrophobic signal sequence of the ribosome-nascent chain (RNC) as it emerges from the ribosomes. The SRP-RNC complex is then targeted to the cytoplasmic membrane where it interacts with the SRP receptor FtsY. Interaction with FtsY leads to the transfer of the RNC complex to the Sec translocase for insertion into the membrane, the hydrolysis of GTP by both Ffh and FtsY, and the dissociation of the SRP-FtsY complex into the individual components.</text>
</comment>
<dbReference type="NCBIfam" id="TIGR00959">
    <property type="entry name" value="ffh"/>
    <property type="match status" value="1"/>
</dbReference>
<evidence type="ECO:0000256" key="6">
    <source>
        <dbReference type="ARBA" id="ARBA00023135"/>
    </source>
</evidence>